<evidence type="ECO:0000256" key="8">
    <source>
        <dbReference type="SAM" id="Coils"/>
    </source>
</evidence>
<keyword evidence="12" id="KW-1185">Reference proteome</keyword>
<evidence type="ECO:0000256" key="6">
    <source>
        <dbReference type="ARBA" id="ARBA00022777"/>
    </source>
</evidence>
<dbReference type="InterPro" id="IPR019734">
    <property type="entry name" value="TPR_rpt"/>
</dbReference>
<dbReference type="InterPro" id="IPR011990">
    <property type="entry name" value="TPR-like_helical_dom_sf"/>
</dbReference>
<dbReference type="InterPro" id="IPR011495">
    <property type="entry name" value="Sig_transdc_His_kin_sub2_dim/P"/>
</dbReference>
<evidence type="ECO:0000256" key="4">
    <source>
        <dbReference type="ARBA" id="ARBA00022679"/>
    </source>
</evidence>
<dbReference type="PANTHER" id="PTHR41523:SF8">
    <property type="entry name" value="ETHYLENE RESPONSE SENSOR PROTEIN"/>
    <property type="match status" value="1"/>
</dbReference>
<organism evidence="11 12">
    <name type="scientific">Christiangramia sediminis</name>
    <dbReference type="NCBI Taxonomy" id="2881336"/>
    <lineage>
        <taxon>Bacteria</taxon>
        <taxon>Pseudomonadati</taxon>
        <taxon>Bacteroidota</taxon>
        <taxon>Flavobacteriia</taxon>
        <taxon>Flavobacteriales</taxon>
        <taxon>Flavobacteriaceae</taxon>
        <taxon>Christiangramia</taxon>
    </lineage>
</organism>
<dbReference type="SMART" id="SM00387">
    <property type="entry name" value="HATPase_c"/>
    <property type="match status" value="1"/>
</dbReference>
<dbReference type="InterPro" id="IPR036890">
    <property type="entry name" value="HATPase_C_sf"/>
</dbReference>
<dbReference type="SUPFAM" id="SSF48452">
    <property type="entry name" value="TPR-like"/>
    <property type="match status" value="1"/>
</dbReference>
<dbReference type="Pfam" id="PF02518">
    <property type="entry name" value="HATPase_c"/>
    <property type="match status" value="1"/>
</dbReference>
<dbReference type="GO" id="GO:0005524">
    <property type="term" value="F:ATP binding"/>
    <property type="evidence" value="ECO:0007669"/>
    <property type="project" value="UniProtKB-KW"/>
</dbReference>
<dbReference type="Pfam" id="PF13424">
    <property type="entry name" value="TPR_12"/>
    <property type="match status" value="1"/>
</dbReference>
<name>A0A9X1LHT1_9FLAO</name>
<keyword evidence="6" id="KW-0418">Kinase</keyword>
<evidence type="ECO:0000259" key="10">
    <source>
        <dbReference type="PROSITE" id="PS50109"/>
    </source>
</evidence>
<comment type="caution">
    <text evidence="11">The sequence shown here is derived from an EMBL/GenBank/DDBJ whole genome shotgun (WGS) entry which is preliminary data.</text>
</comment>
<gene>
    <name evidence="11" type="ORF">LGQ90_04655</name>
</gene>
<keyword evidence="3" id="KW-0597">Phosphoprotein</keyword>
<evidence type="ECO:0000256" key="3">
    <source>
        <dbReference type="ARBA" id="ARBA00022553"/>
    </source>
</evidence>
<evidence type="ECO:0000256" key="5">
    <source>
        <dbReference type="ARBA" id="ARBA00022741"/>
    </source>
</evidence>
<proteinExistence type="predicted"/>
<dbReference type="Gene3D" id="3.30.565.10">
    <property type="entry name" value="Histidine kinase-like ATPase, C-terminal domain"/>
    <property type="match status" value="1"/>
</dbReference>
<dbReference type="EC" id="2.7.13.3" evidence="2"/>
<dbReference type="RefSeq" id="WP_229338663.1">
    <property type="nucleotide sequence ID" value="NZ_JAJBZG010000002.1"/>
</dbReference>
<feature type="transmembrane region" description="Helical" evidence="9">
    <location>
        <begin position="20"/>
        <end position="38"/>
    </location>
</feature>
<evidence type="ECO:0000313" key="11">
    <source>
        <dbReference type="EMBL" id="MCB7480548.1"/>
    </source>
</evidence>
<keyword evidence="8" id="KW-0175">Coiled coil</keyword>
<dbReference type="InterPro" id="IPR003594">
    <property type="entry name" value="HATPase_dom"/>
</dbReference>
<evidence type="ECO:0000256" key="9">
    <source>
        <dbReference type="SAM" id="Phobius"/>
    </source>
</evidence>
<feature type="coiled-coil region" evidence="8">
    <location>
        <begin position="398"/>
        <end position="427"/>
    </location>
</feature>
<dbReference type="AlphaFoldDB" id="A0A9X1LHT1"/>
<keyword evidence="9" id="KW-0472">Membrane</keyword>
<accession>A0A9X1LHT1</accession>
<dbReference type="GO" id="GO:0004673">
    <property type="term" value="F:protein histidine kinase activity"/>
    <property type="evidence" value="ECO:0007669"/>
    <property type="project" value="UniProtKB-EC"/>
</dbReference>
<feature type="domain" description="Histidine kinase" evidence="10">
    <location>
        <begin position="486"/>
        <end position="680"/>
    </location>
</feature>
<keyword evidence="4" id="KW-0808">Transferase</keyword>
<dbReference type="Proteomes" id="UP001139414">
    <property type="component" value="Unassembled WGS sequence"/>
</dbReference>
<keyword evidence="7" id="KW-0067">ATP-binding</keyword>
<feature type="transmembrane region" description="Helical" evidence="9">
    <location>
        <begin position="429"/>
        <end position="449"/>
    </location>
</feature>
<dbReference type="SMART" id="SM00028">
    <property type="entry name" value="TPR"/>
    <property type="match status" value="3"/>
</dbReference>
<keyword evidence="5" id="KW-0547">Nucleotide-binding</keyword>
<keyword evidence="9" id="KW-0812">Transmembrane</keyword>
<dbReference type="PANTHER" id="PTHR41523">
    <property type="entry name" value="TWO-COMPONENT SYSTEM SENSOR PROTEIN"/>
    <property type="match status" value="1"/>
</dbReference>
<reference evidence="11" key="1">
    <citation type="submission" date="2021-10" db="EMBL/GenBank/DDBJ databases">
        <title>Gramella sp. ASW11-100T, isolated from marine sediment.</title>
        <authorList>
            <person name="Xia C."/>
        </authorList>
    </citation>
    <scope>NUCLEOTIDE SEQUENCE</scope>
    <source>
        <strain evidence="11">ASW11-100</strain>
    </source>
</reference>
<comment type="catalytic activity">
    <reaction evidence="1">
        <text>ATP + protein L-histidine = ADP + protein N-phospho-L-histidine.</text>
        <dbReference type="EC" id="2.7.13.3"/>
    </reaction>
</comment>
<protein>
    <recommendedName>
        <fullName evidence="2">histidine kinase</fullName>
        <ecNumber evidence="2">2.7.13.3</ecNumber>
    </recommendedName>
</protein>
<evidence type="ECO:0000256" key="1">
    <source>
        <dbReference type="ARBA" id="ARBA00000085"/>
    </source>
</evidence>
<evidence type="ECO:0000313" key="12">
    <source>
        <dbReference type="Proteomes" id="UP001139414"/>
    </source>
</evidence>
<keyword evidence="9" id="KW-1133">Transmembrane helix</keyword>
<dbReference type="Pfam" id="PF07568">
    <property type="entry name" value="HisKA_2"/>
    <property type="match status" value="1"/>
</dbReference>
<dbReference type="SUPFAM" id="SSF55874">
    <property type="entry name" value="ATPase domain of HSP90 chaperone/DNA topoisomerase II/histidine kinase"/>
    <property type="match status" value="1"/>
</dbReference>
<dbReference type="InterPro" id="IPR005467">
    <property type="entry name" value="His_kinase_dom"/>
</dbReference>
<dbReference type="PROSITE" id="PS50109">
    <property type="entry name" value="HIS_KIN"/>
    <property type="match status" value="1"/>
</dbReference>
<dbReference type="Gene3D" id="3.30.450.20">
    <property type="entry name" value="PAS domain"/>
    <property type="match status" value="1"/>
</dbReference>
<sequence>MIKRITVHINLTDKFKIKTYITYIIGCIIMLLQVSLFSQSSQVINSVKIPFEISAGQDLSSAEIIALSKVYQDKALWYKEMPHFNRDSTVFYFDKAAHLLQNSHPLPYERLAYLYRDITDRANRSHNFNVVDSLAPIGWSYYEKIPESKKDKVLGYDLLINWALIKIIRGEPKPGLELFVKALDLLKDDSRPEIQLKILKDKGRFLFQYGLPEEQEKSFQFLKESMIGYQNSDYPEKNEALITTYKLLCYHYAESNPDSSDYYMSQIKELLPQITNPFHHTWYYYSMGNNLIEREKYEEAESYLIKTIKLLEGYNLTTIDTYQFAHSRIGDIAMAQGRYDEAIAYYEKARNSSIAINTKANTAYFIKKLFNIYELKGDYKTALEYHKEWADANNIIEVERNERSLRENELQVNLLKQEKELTAKQQQQSIYIVALIIGALLLALLYRNFRLKQRSNQKLKTLNAELAHKNVLLDKHNAENELLLKEIHHRVKNNLELVKSLIALQSAQIDDPATKEAMIASQNRVQSMGIIHQKLYQGTTLGSIEMKDYFLNLSEGILDTFNAEEKVKIECAMDNLDLDVDTAVPIGLIVNELLTNALKYAFPENEQGVIQLSLEQDAEQNLKLMVKDNGIGKKEGLAPKGTGFGSQLVKLLTQQLNGNMKEYNTHGTHIEFDFQIRKSA</sequence>
<dbReference type="Gene3D" id="1.25.40.10">
    <property type="entry name" value="Tetratricopeptide repeat domain"/>
    <property type="match status" value="1"/>
</dbReference>
<evidence type="ECO:0000256" key="2">
    <source>
        <dbReference type="ARBA" id="ARBA00012438"/>
    </source>
</evidence>
<dbReference type="EMBL" id="JAJBZG010000002">
    <property type="protein sequence ID" value="MCB7480548.1"/>
    <property type="molecule type" value="Genomic_DNA"/>
</dbReference>
<evidence type="ECO:0000256" key="7">
    <source>
        <dbReference type="ARBA" id="ARBA00022840"/>
    </source>
</evidence>